<reference evidence="2 3" key="1">
    <citation type="journal article" date="2013" name="BMC Genomics">
        <title>Reconstruction of the lipid metabolism for the microalga Monoraphidium neglectum from its genome sequence reveals characteristics suitable for biofuel production.</title>
        <authorList>
            <person name="Bogen C."/>
            <person name="Al-Dilaimi A."/>
            <person name="Albersmeier A."/>
            <person name="Wichmann J."/>
            <person name="Grundmann M."/>
            <person name="Rupp O."/>
            <person name="Lauersen K.J."/>
            <person name="Blifernez-Klassen O."/>
            <person name="Kalinowski J."/>
            <person name="Goesmann A."/>
            <person name="Mussgnug J.H."/>
            <person name="Kruse O."/>
        </authorList>
    </citation>
    <scope>NUCLEOTIDE SEQUENCE [LARGE SCALE GENOMIC DNA]</scope>
    <source>
        <strain evidence="2 3">SAG 48.87</strain>
    </source>
</reference>
<dbReference type="GeneID" id="25737184"/>
<dbReference type="OrthoDB" id="534020at2759"/>
<name>A0A0D2MTB0_9CHLO</name>
<proteinExistence type="predicted"/>
<protein>
    <submittedName>
        <fullName evidence="2">Uncharacterized protein</fullName>
    </submittedName>
</protein>
<dbReference type="KEGG" id="mng:MNEG_4306"/>
<evidence type="ECO:0000313" key="2">
    <source>
        <dbReference type="EMBL" id="KIZ03652.1"/>
    </source>
</evidence>
<dbReference type="Proteomes" id="UP000054498">
    <property type="component" value="Unassembled WGS sequence"/>
</dbReference>
<evidence type="ECO:0000256" key="1">
    <source>
        <dbReference type="SAM" id="MobiDB-lite"/>
    </source>
</evidence>
<feature type="region of interest" description="Disordered" evidence="1">
    <location>
        <begin position="22"/>
        <end position="48"/>
    </location>
</feature>
<gene>
    <name evidence="2" type="ORF">MNEG_4306</name>
</gene>
<sequence>MARMHRSTSACASAAAAGAGESGVIASTAAPEQQPPQQQQHKPAGSIDWAAKRRKRLVEDLSQAGRKMGGRYSDPSAIEAGIEALELLIPGFQIDLERIKASEWVRIVTDPSSAAIKLVVLKTAYPGADLAKILQEKPGLLLQDVSVLESNARQVHSLLEGARDRDALLTALPLLLEPRTLISVLITVEKWYFKKKDPIAVLEADPDLIRRAEACDVPLEPVYINEDGSWMAPSLNYKEKRTDWQAYIDRTVYKQKD</sequence>
<evidence type="ECO:0000313" key="3">
    <source>
        <dbReference type="Proteomes" id="UP000054498"/>
    </source>
</evidence>
<keyword evidence="3" id="KW-1185">Reference proteome</keyword>
<dbReference type="AlphaFoldDB" id="A0A0D2MTB0"/>
<dbReference type="EMBL" id="KK100810">
    <property type="protein sequence ID" value="KIZ03652.1"/>
    <property type="molecule type" value="Genomic_DNA"/>
</dbReference>
<accession>A0A0D2MTB0</accession>
<organism evidence="2 3">
    <name type="scientific">Monoraphidium neglectum</name>
    <dbReference type="NCBI Taxonomy" id="145388"/>
    <lineage>
        <taxon>Eukaryota</taxon>
        <taxon>Viridiplantae</taxon>
        <taxon>Chlorophyta</taxon>
        <taxon>core chlorophytes</taxon>
        <taxon>Chlorophyceae</taxon>
        <taxon>CS clade</taxon>
        <taxon>Sphaeropleales</taxon>
        <taxon>Selenastraceae</taxon>
        <taxon>Monoraphidium</taxon>
    </lineage>
</organism>
<dbReference type="RefSeq" id="XP_013902671.1">
    <property type="nucleotide sequence ID" value="XM_014047217.1"/>
</dbReference>